<comment type="similarity">
    <text evidence="2">Belongs to the FAD-binding oxidoreductase/transferase type 4 family.</text>
</comment>
<dbReference type="OMA" id="FDRTVVC"/>
<dbReference type="InterPro" id="IPR016169">
    <property type="entry name" value="FAD-bd_PCMH_sub2"/>
</dbReference>
<dbReference type="GO" id="GO:0071949">
    <property type="term" value="F:FAD binding"/>
    <property type="evidence" value="ECO:0007669"/>
    <property type="project" value="InterPro"/>
</dbReference>
<protein>
    <recommendedName>
        <fullName evidence="6">D-lactate dehydrogenase (cytochrome)</fullName>
        <ecNumber evidence="6">1.1.2.4</ecNumber>
    </recommendedName>
</protein>
<dbReference type="Gene3D" id="1.10.45.10">
    <property type="entry name" value="Vanillyl-alcohol Oxidase, Chain A, domain 4"/>
    <property type="match status" value="1"/>
</dbReference>
<evidence type="ECO:0000256" key="6">
    <source>
        <dbReference type="ARBA" id="ARBA00038897"/>
    </source>
</evidence>
<evidence type="ECO:0000256" key="5">
    <source>
        <dbReference type="ARBA" id="ARBA00023002"/>
    </source>
</evidence>
<accession>A0A137P342</accession>
<dbReference type="GO" id="GO:0004458">
    <property type="term" value="F:D-lactate dehydrogenase (cytochrome) activity"/>
    <property type="evidence" value="ECO:0007669"/>
    <property type="project" value="UniProtKB-EC"/>
</dbReference>
<organism evidence="9 10">
    <name type="scientific">Conidiobolus coronatus (strain ATCC 28846 / CBS 209.66 / NRRL 28638)</name>
    <name type="common">Delacroixia coronata</name>
    <dbReference type="NCBI Taxonomy" id="796925"/>
    <lineage>
        <taxon>Eukaryota</taxon>
        <taxon>Fungi</taxon>
        <taxon>Fungi incertae sedis</taxon>
        <taxon>Zoopagomycota</taxon>
        <taxon>Entomophthoromycotina</taxon>
        <taxon>Entomophthoromycetes</taxon>
        <taxon>Entomophthorales</taxon>
        <taxon>Ancylistaceae</taxon>
        <taxon>Conidiobolus</taxon>
    </lineage>
</organism>
<keyword evidence="10" id="KW-1185">Reference proteome</keyword>
<evidence type="ECO:0000313" key="10">
    <source>
        <dbReference type="Proteomes" id="UP000070444"/>
    </source>
</evidence>
<dbReference type="PANTHER" id="PTHR43716">
    <property type="entry name" value="D-2-HYDROXYGLUTARATE DEHYDROGENASE, MITOCHONDRIAL"/>
    <property type="match status" value="1"/>
</dbReference>
<dbReference type="InterPro" id="IPR006094">
    <property type="entry name" value="Oxid_FAD_bind_N"/>
</dbReference>
<comment type="catalytic activity">
    <reaction evidence="7">
        <text>(R)-lactate + 2 Fe(III)-[cytochrome c] = 2 Fe(II)-[cytochrome c] + pyruvate + 2 H(+)</text>
        <dbReference type="Rhea" id="RHEA:13521"/>
        <dbReference type="Rhea" id="RHEA-COMP:10350"/>
        <dbReference type="Rhea" id="RHEA-COMP:14399"/>
        <dbReference type="ChEBI" id="CHEBI:15361"/>
        <dbReference type="ChEBI" id="CHEBI:15378"/>
        <dbReference type="ChEBI" id="CHEBI:16004"/>
        <dbReference type="ChEBI" id="CHEBI:29033"/>
        <dbReference type="ChEBI" id="CHEBI:29034"/>
        <dbReference type="EC" id="1.1.2.4"/>
    </reaction>
</comment>
<dbReference type="InterPro" id="IPR036318">
    <property type="entry name" value="FAD-bd_PCMH-like_sf"/>
</dbReference>
<dbReference type="InterPro" id="IPR051264">
    <property type="entry name" value="FAD-oxidored/transferase_4"/>
</dbReference>
<evidence type="ECO:0000256" key="3">
    <source>
        <dbReference type="ARBA" id="ARBA00022630"/>
    </source>
</evidence>
<dbReference type="InterPro" id="IPR004113">
    <property type="entry name" value="FAD-bd_oxidored_4_C"/>
</dbReference>
<dbReference type="InterPro" id="IPR016167">
    <property type="entry name" value="FAD-bd_PCMH_sub1"/>
</dbReference>
<name>A0A137P342_CONC2</name>
<dbReference type="PANTHER" id="PTHR43716:SF1">
    <property type="entry name" value="D-2-HYDROXYGLUTARATE DEHYDROGENASE, MITOCHONDRIAL"/>
    <property type="match status" value="1"/>
</dbReference>
<dbReference type="AlphaFoldDB" id="A0A137P342"/>
<dbReference type="Gene3D" id="3.30.70.2740">
    <property type="match status" value="1"/>
</dbReference>
<evidence type="ECO:0000256" key="1">
    <source>
        <dbReference type="ARBA" id="ARBA00001974"/>
    </source>
</evidence>
<dbReference type="FunFam" id="3.30.465.10:FF:000001">
    <property type="entry name" value="D-2-hydroxyglutarate dehydrogenase, mitochondrial"/>
    <property type="match status" value="1"/>
</dbReference>
<dbReference type="InterPro" id="IPR016171">
    <property type="entry name" value="Vanillyl_alc_oxidase_C-sub2"/>
</dbReference>
<dbReference type="Gene3D" id="3.30.465.10">
    <property type="match status" value="1"/>
</dbReference>
<dbReference type="FunFam" id="3.30.43.10:FF:000002">
    <property type="entry name" value="D-2-hydroxyglutarate dehydrogenase, mitochondrial"/>
    <property type="match status" value="1"/>
</dbReference>
<reference evidence="9 10" key="1">
    <citation type="journal article" date="2015" name="Genome Biol. Evol.">
        <title>Phylogenomic analyses indicate that early fungi evolved digesting cell walls of algal ancestors of land plants.</title>
        <authorList>
            <person name="Chang Y."/>
            <person name="Wang S."/>
            <person name="Sekimoto S."/>
            <person name="Aerts A.L."/>
            <person name="Choi C."/>
            <person name="Clum A."/>
            <person name="LaButti K.M."/>
            <person name="Lindquist E.A."/>
            <person name="Yee Ngan C."/>
            <person name="Ohm R.A."/>
            <person name="Salamov A.A."/>
            <person name="Grigoriev I.V."/>
            <person name="Spatafora J.W."/>
            <person name="Berbee M.L."/>
        </authorList>
    </citation>
    <scope>NUCLEOTIDE SEQUENCE [LARGE SCALE GENOMIC DNA]</scope>
    <source>
        <strain evidence="9 10">NRRL 28638</strain>
    </source>
</reference>
<evidence type="ECO:0000256" key="7">
    <source>
        <dbReference type="ARBA" id="ARBA00051436"/>
    </source>
</evidence>
<dbReference type="SUPFAM" id="SSF56176">
    <property type="entry name" value="FAD-binding/transporter-associated domain-like"/>
    <property type="match status" value="1"/>
</dbReference>
<keyword evidence="3" id="KW-0285">Flavoprotein</keyword>
<dbReference type="Gene3D" id="3.30.70.2190">
    <property type="match status" value="1"/>
</dbReference>
<dbReference type="Proteomes" id="UP000070444">
    <property type="component" value="Unassembled WGS sequence"/>
</dbReference>
<dbReference type="Pfam" id="PF01565">
    <property type="entry name" value="FAD_binding_4"/>
    <property type="match status" value="1"/>
</dbReference>
<evidence type="ECO:0000256" key="2">
    <source>
        <dbReference type="ARBA" id="ARBA00008000"/>
    </source>
</evidence>
<keyword evidence="5" id="KW-0560">Oxidoreductase</keyword>
<evidence type="ECO:0000313" key="9">
    <source>
        <dbReference type="EMBL" id="KXN69359.1"/>
    </source>
</evidence>
<dbReference type="Pfam" id="PF02913">
    <property type="entry name" value="FAD-oxidase_C"/>
    <property type="match status" value="1"/>
</dbReference>
<dbReference type="EMBL" id="KQ964537">
    <property type="protein sequence ID" value="KXN69359.1"/>
    <property type="molecule type" value="Genomic_DNA"/>
</dbReference>
<feature type="domain" description="FAD-binding PCMH-type" evidence="8">
    <location>
        <begin position="85"/>
        <end position="264"/>
    </location>
</feature>
<dbReference type="EC" id="1.1.2.4" evidence="6"/>
<dbReference type="InterPro" id="IPR016164">
    <property type="entry name" value="FAD-linked_Oxase-like_C"/>
</dbReference>
<keyword evidence="4" id="KW-0274">FAD</keyword>
<dbReference type="FunFam" id="3.30.70.2190:FF:000001">
    <property type="entry name" value="D-2-hydroxyglutarate dehydrogenase mitochondrial"/>
    <property type="match status" value="1"/>
</dbReference>
<comment type="cofactor">
    <cofactor evidence="1">
        <name>FAD</name>
        <dbReference type="ChEBI" id="CHEBI:57692"/>
    </cofactor>
</comment>
<dbReference type="PROSITE" id="PS51387">
    <property type="entry name" value="FAD_PCMH"/>
    <property type="match status" value="1"/>
</dbReference>
<dbReference type="STRING" id="796925.A0A137P342"/>
<evidence type="ECO:0000259" key="8">
    <source>
        <dbReference type="PROSITE" id="PS51387"/>
    </source>
</evidence>
<evidence type="ECO:0000256" key="4">
    <source>
        <dbReference type="ARBA" id="ARBA00022827"/>
    </source>
</evidence>
<dbReference type="OrthoDB" id="5332616at2759"/>
<dbReference type="GO" id="GO:0005739">
    <property type="term" value="C:mitochondrion"/>
    <property type="evidence" value="ECO:0007669"/>
    <property type="project" value="TreeGrafter"/>
</dbReference>
<dbReference type="SUPFAM" id="SSF55103">
    <property type="entry name" value="FAD-linked oxidases, C-terminal domain"/>
    <property type="match status" value="1"/>
</dbReference>
<dbReference type="FunFam" id="1.10.45.10:FF:000001">
    <property type="entry name" value="D-lactate dehydrogenase mitochondrial"/>
    <property type="match status" value="1"/>
</dbReference>
<gene>
    <name evidence="9" type="ORF">CONCODRAFT_59391</name>
</gene>
<dbReference type="Gene3D" id="3.30.43.10">
    <property type="entry name" value="Uridine Diphospho-n-acetylenolpyruvylglucosamine Reductase, domain 2"/>
    <property type="match status" value="1"/>
</dbReference>
<sequence>MIKLNSILKIRQKLVNTPLIKQYSSKTVPLTRERYSYLKRNPSYKALEDHDITHFKGILGENGMLSNLKDSSELDLYNTDWYGVYKGSSNCILFPNSTQQVSDILKYCNDKKLAVVPQGGNTGLVGGSVPVFDEVILSTTKLNKVRSFDSVSGVIVADAGCILEQLNQYLEPEGYMMPLDLGAKGTCQIGGNLATNAGGLRLLRYGSLHGTTLGLEVVLPDGTILDNLSTLRKDNTGYDLKQLFIGSEGTLGIITAASILTPKTPKSVNVALLAVNSFEDVQKIYKLAKNELLEILSAIEFMDSSSFTTTLSYLNQSKPLSESHPFYVLIETQGSNFDHDQEKLAISLEKLLDSGLAKDGLIAQDEAQSQKIWNIRESIQMATQHLGKCYSYDVSIPLPHFYEAVELIKNILSKSGYYKELDPNNSAIQLVCGYGHLGDCNLHLNIVSKETSDQITSLLEPFIFEVVQKFNGSISAEHGLGFHKAKFIQYSKSDTMIELMKMLKLQFDPNQILNPYKYLPM</sequence>
<dbReference type="InterPro" id="IPR016166">
    <property type="entry name" value="FAD-bd_PCMH"/>
</dbReference>
<proteinExistence type="inferred from homology"/>